<dbReference type="Proteomes" id="UP000193920">
    <property type="component" value="Unassembled WGS sequence"/>
</dbReference>
<feature type="compositionally biased region" description="Polar residues" evidence="1">
    <location>
        <begin position="251"/>
        <end position="274"/>
    </location>
</feature>
<accession>A0A1Y2B8N0</accession>
<feature type="compositionally biased region" description="Basic and acidic residues" evidence="1">
    <location>
        <begin position="14"/>
        <end position="26"/>
    </location>
</feature>
<proteinExistence type="predicted"/>
<gene>
    <name evidence="2" type="ORF">LY90DRAFT_512585</name>
</gene>
<feature type="compositionally biased region" description="Basic and acidic residues" evidence="1">
    <location>
        <begin position="53"/>
        <end position="62"/>
    </location>
</feature>
<feature type="region of interest" description="Disordered" evidence="1">
    <location>
        <begin position="1"/>
        <end position="136"/>
    </location>
</feature>
<feature type="compositionally biased region" description="Acidic residues" evidence="1">
    <location>
        <begin position="119"/>
        <end position="136"/>
    </location>
</feature>
<feature type="compositionally biased region" description="Basic and acidic residues" evidence="1">
    <location>
        <begin position="106"/>
        <end position="118"/>
    </location>
</feature>
<feature type="compositionally biased region" description="Acidic residues" evidence="1">
    <location>
        <begin position="63"/>
        <end position="82"/>
    </location>
</feature>
<dbReference type="EMBL" id="MCOG01000172">
    <property type="protein sequence ID" value="ORY30880.1"/>
    <property type="molecule type" value="Genomic_DNA"/>
</dbReference>
<evidence type="ECO:0000256" key="1">
    <source>
        <dbReference type="SAM" id="MobiDB-lite"/>
    </source>
</evidence>
<keyword evidence="3" id="KW-1185">Reference proteome</keyword>
<organism evidence="2 3">
    <name type="scientific">Neocallimastix californiae</name>
    <dbReference type="NCBI Taxonomy" id="1754190"/>
    <lineage>
        <taxon>Eukaryota</taxon>
        <taxon>Fungi</taxon>
        <taxon>Fungi incertae sedis</taxon>
        <taxon>Chytridiomycota</taxon>
        <taxon>Chytridiomycota incertae sedis</taxon>
        <taxon>Neocallimastigomycetes</taxon>
        <taxon>Neocallimastigales</taxon>
        <taxon>Neocallimastigaceae</taxon>
        <taxon>Neocallimastix</taxon>
    </lineage>
</organism>
<name>A0A1Y2B8N0_9FUNG</name>
<sequence>MTDSSIEENSSSVHSDKEVKKDIEKDNEIDESSSSVSVQHEENSLSSTIATKSVEEKEKENEIEQNEDDAIAYTEEIIDDMEAPPLPPPKMPEDTVTWDNPFEGIKINDDKDKNNKDKDDDDGNKENNNGDDSENYEIEVEDYTNAAATNPNYYYGYGGGYDSSQYYYNQYDYSQYSSAYPTASTTAADKDTLSNFDSLLNKIDDVKEKLDDLSGVKDTQTTTNPTINDKTKEENSDEAKKDETTATTETNYTSESAWPTTDTASSYWNYSTYGYPTPEAAGGSTFQEYSDISI</sequence>
<protein>
    <submittedName>
        <fullName evidence="2">Uncharacterized protein</fullName>
    </submittedName>
</protein>
<evidence type="ECO:0000313" key="2">
    <source>
        <dbReference type="EMBL" id="ORY30880.1"/>
    </source>
</evidence>
<evidence type="ECO:0000313" key="3">
    <source>
        <dbReference type="Proteomes" id="UP000193920"/>
    </source>
</evidence>
<feature type="compositionally biased region" description="Polar residues" evidence="1">
    <location>
        <begin position="284"/>
        <end position="294"/>
    </location>
</feature>
<feature type="compositionally biased region" description="Polar residues" evidence="1">
    <location>
        <begin position="217"/>
        <end position="228"/>
    </location>
</feature>
<dbReference type="AlphaFoldDB" id="A0A1Y2B8N0"/>
<reference evidence="2 3" key="1">
    <citation type="submission" date="2016-08" db="EMBL/GenBank/DDBJ databases">
        <title>A Parts List for Fungal Cellulosomes Revealed by Comparative Genomics.</title>
        <authorList>
            <consortium name="DOE Joint Genome Institute"/>
            <person name="Haitjema C.H."/>
            <person name="Gilmore S.P."/>
            <person name="Henske J.K."/>
            <person name="Solomon K.V."/>
            <person name="De Groot R."/>
            <person name="Kuo A."/>
            <person name="Mondo S.J."/>
            <person name="Salamov A.A."/>
            <person name="Labutti K."/>
            <person name="Zhao Z."/>
            <person name="Chiniquy J."/>
            <person name="Barry K."/>
            <person name="Brewer H.M."/>
            <person name="Purvine S.O."/>
            <person name="Wright A.T."/>
            <person name="Boxma B."/>
            <person name="Van Alen T."/>
            <person name="Hackstein J.H."/>
            <person name="Baker S.E."/>
            <person name="Grigoriev I.V."/>
            <person name="O'Malley M.A."/>
        </authorList>
    </citation>
    <scope>NUCLEOTIDE SEQUENCE [LARGE SCALE GENOMIC DNA]</scope>
    <source>
        <strain evidence="2 3">G1</strain>
    </source>
</reference>
<comment type="caution">
    <text evidence="2">The sequence shown here is derived from an EMBL/GenBank/DDBJ whole genome shotgun (WGS) entry which is preliminary data.</text>
</comment>
<feature type="compositionally biased region" description="Basic and acidic residues" evidence="1">
    <location>
        <begin position="229"/>
        <end position="244"/>
    </location>
</feature>
<feature type="region of interest" description="Disordered" evidence="1">
    <location>
        <begin position="216"/>
        <end position="294"/>
    </location>
</feature>